<dbReference type="Proteomes" id="UP000015346">
    <property type="component" value="Unassembled WGS sequence"/>
</dbReference>
<dbReference type="OrthoDB" id="8373799at2"/>
<dbReference type="AlphaFoldDB" id="S9SE00"/>
<name>S9SE00_9RHOB</name>
<comment type="caution">
    <text evidence="1">The sequence shown here is derived from an EMBL/GenBank/DDBJ whole genome shotgun (WGS) entry which is preliminary data.</text>
</comment>
<dbReference type="STRING" id="1123069.ruthe_02159"/>
<organism evidence="1 2">
    <name type="scientific">Rubellimicrobium thermophilum DSM 16684</name>
    <dbReference type="NCBI Taxonomy" id="1123069"/>
    <lineage>
        <taxon>Bacteria</taxon>
        <taxon>Pseudomonadati</taxon>
        <taxon>Pseudomonadota</taxon>
        <taxon>Alphaproteobacteria</taxon>
        <taxon>Rhodobacterales</taxon>
        <taxon>Roseobacteraceae</taxon>
        <taxon>Rubellimicrobium</taxon>
    </lineage>
</organism>
<dbReference type="HOGENOM" id="CLU_171754_0_0_5"/>
<dbReference type="EMBL" id="AOLV01000024">
    <property type="protein sequence ID" value="EPX84479.1"/>
    <property type="molecule type" value="Genomic_DNA"/>
</dbReference>
<protein>
    <submittedName>
        <fullName evidence="1">Uncharacterized protein</fullName>
    </submittedName>
</protein>
<keyword evidence="2" id="KW-1185">Reference proteome</keyword>
<accession>S9SE00</accession>
<evidence type="ECO:0000313" key="2">
    <source>
        <dbReference type="Proteomes" id="UP000015346"/>
    </source>
</evidence>
<evidence type="ECO:0000313" key="1">
    <source>
        <dbReference type="EMBL" id="EPX84479.1"/>
    </source>
</evidence>
<dbReference type="RefSeq" id="WP_021098242.1">
    <property type="nucleotide sequence ID" value="NZ_KE557322.1"/>
</dbReference>
<gene>
    <name evidence="1" type="ORF">ruthe_02159</name>
</gene>
<reference evidence="1 2" key="1">
    <citation type="journal article" date="2013" name="Stand. Genomic Sci.">
        <title>Genome sequence of the reddish-pigmented Rubellimicrobium thermophilum type strain (DSM 16684(T)), a member of the Roseobacter clade.</title>
        <authorList>
            <person name="Fiebig A."/>
            <person name="Riedel T."/>
            <person name="Gronow S."/>
            <person name="Petersen J."/>
            <person name="Klenk H.P."/>
            <person name="Goker M."/>
        </authorList>
    </citation>
    <scope>NUCLEOTIDE SEQUENCE [LARGE SCALE GENOMIC DNA]</scope>
    <source>
        <strain evidence="1 2">DSM 16684</strain>
    </source>
</reference>
<proteinExistence type="predicted"/>
<sequence length="110" mass="11561">MIITLVPVRMDSTLTLIREGETLIINGERVDLSAAAEGAPLDLSQRDEAGDVVVPHPWIIGPVERRVGRLHLSLLLPHGADAPEAVRFPAPLAVEADGPVPLPGQDGAGP</sequence>